<dbReference type="SMART" id="SM00866">
    <property type="entry name" value="UTRA"/>
    <property type="match status" value="1"/>
</dbReference>
<dbReference type="Gene3D" id="1.10.10.10">
    <property type="entry name" value="Winged helix-like DNA-binding domain superfamily/Winged helix DNA-binding domain"/>
    <property type="match status" value="1"/>
</dbReference>
<keyword evidence="2" id="KW-0238">DNA-binding</keyword>
<dbReference type="InterPro" id="IPR050679">
    <property type="entry name" value="Bact_HTH_transcr_reg"/>
</dbReference>
<keyword evidence="1" id="KW-0805">Transcription regulation</keyword>
<evidence type="ECO:0000313" key="5">
    <source>
        <dbReference type="EMBL" id="MCQ4167352.1"/>
    </source>
</evidence>
<protein>
    <submittedName>
        <fullName evidence="5">GntR family transcriptional regulator</fullName>
    </submittedName>
</protein>
<dbReference type="PANTHER" id="PTHR44846:SF1">
    <property type="entry name" value="MANNOSYL-D-GLYCERATE TRANSPORT_METABOLISM SYSTEM REPRESSOR MNGR-RELATED"/>
    <property type="match status" value="1"/>
</dbReference>
<comment type="caution">
    <text evidence="5">The sequence shown here is derived from an EMBL/GenBank/DDBJ whole genome shotgun (WGS) entry which is preliminary data.</text>
</comment>
<dbReference type="RefSeq" id="WP_255916538.1">
    <property type="nucleotide sequence ID" value="NZ_JANFQO010000028.1"/>
</dbReference>
<proteinExistence type="predicted"/>
<evidence type="ECO:0000259" key="4">
    <source>
        <dbReference type="PROSITE" id="PS50949"/>
    </source>
</evidence>
<dbReference type="InterPro" id="IPR036390">
    <property type="entry name" value="WH_DNA-bd_sf"/>
</dbReference>
<dbReference type="PROSITE" id="PS50949">
    <property type="entry name" value="HTH_GNTR"/>
    <property type="match status" value="1"/>
</dbReference>
<keyword evidence="6" id="KW-1185">Reference proteome</keyword>
<evidence type="ECO:0000256" key="1">
    <source>
        <dbReference type="ARBA" id="ARBA00023015"/>
    </source>
</evidence>
<keyword evidence="3" id="KW-0804">Transcription</keyword>
<dbReference type="SUPFAM" id="SSF46785">
    <property type="entry name" value="Winged helix' DNA-binding domain"/>
    <property type="match status" value="1"/>
</dbReference>
<organism evidence="5 6">
    <name type="scientific">Tahibacter harae</name>
    <dbReference type="NCBI Taxonomy" id="2963937"/>
    <lineage>
        <taxon>Bacteria</taxon>
        <taxon>Pseudomonadati</taxon>
        <taxon>Pseudomonadota</taxon>
        <taxon>Gammaproteobacteria</taxon>
        <taxon>Lysobacterales</taxon>
        <taxon>Rhodanobacteraceae</taxon>
        <taxon>Tahibacter</taxon>
    </lineage>
</organism>
<dbReference type="EMBL" id="JANFQO010000028">
    <property type="protein sequence ID" value="MCQ4167352.1"/>
    <property type="molecule type" value="Genomic_DNA"/>
</dbReference>
<reference evidence="5" key="1">
    <citation type="submission" date="2022-07" db="EMBL/GenBank/DDBJ databases">
        <title>Tahibacter sp., a new gammaproteobacterium isolated from the silt sample collected at pig farm.</title>
        <authorList>
            <person name="Chen H."/>
        </authorList>
    </citation>
    <scope>NUCLEOTIDE SEQUENCE</scope>
    <source>
        <strain evidence="5">P2K</strain>
    </source>
</reference>
<sequence>MSTPLLKLWRQLAKEKPPHRELAWMRVRNLIERAIASGDLPPGSALPSERDLSQQLALSRVTVRKAIAGLVADDVLIQRHGAGTFVAGRIVKSFSRLTSFSDDLRARGLDPRSVFLSRGSGEVTPQEAMALSLSPGSKVARLYRLRYAGEQPLAIERTAVPLNLLPDPAQVTHSLYETLDGYGLRPQRALQRLRAVNFDADQARQLDVAVGAAGLLIERRSFLEDGRVVEFTCSWYRGDMYDFVAELSGPDGR</sequence>
<dbReference type="InterPro" id="IPR011663">
    <property type="entry name" value="UTRA"/>
</dbReference>
<name>A0ABT1QYJ5_9GAMM</name>
<dbReference type="SUPFAM" id="SSF64288">
    <property type="entry name" value="Chorismate lyase-like"/>
    <property type="match status" value="1"/>
</dbReference>
<dbReference type="Pfam" id="PF07702">
    <property type="entry name" value="UTRA"/>
    <property type="match status" value="1"/>
</dbReference>
<dbReference type="Gene3D" id="3.40.1410.10">
    <property type="entry name" value="Chorismate lyase-like"/>
    <property type="match status" value="1"/>
</dbReference>
<accession>A0ABT1QYJ5</accession>
<dbReference type="PRINTS" id="PR00035">
    <property type="entry name" value="HTHGNTR"/>
</dbReference>
<dbReference type="Pfam" id="PF00392">
    <property type="entry name" value="GntR"/>
    <property type="match status" value="1"/>
</dbReference>
<dbReference type="SMART" id="SM00345">
    <property type="entry name" value="HTH_GNTR"/>
    <property type="match status" value="1"/>
</dbReference>
<evidence type="ECO:0000313" key="6">
    <source>
        <dbReference type="Proteomes" id="UP001165498"/>
    </source>
</evidence>
<feature type="domain" description="HTH gntR-type" evidence="4">
    <location>
        <begin position="21"/>
        <end position="89"/>
    </location>
</feature>
<gene>
    <name evidence="5" type="ORF">NM961_21770</name>
</gene>
<dbReference type="Proteomes" id="UP001165498">
    <property type="component" value="Unassembled WGS sequence"/>
</dbReference>
<evidence type="ECO:0000256" key="3">
    <source>
        <dbReference type="ARBA" id="ARBA00023163"/>
    </source>
</evidence>
<dbReference type="PANTHER" id="PTHR44846">
    <property type="entry name" value="MANNOSYL-D-GLYCERATE TRANSPORT/METABOLISM SYSTEM REPRESSOR MNGR-RELATED"/>
    <property type="match status" value="1"/>
</dbReference>
<dbReference type="InterPro" id="IPR028978">
    <property type="entry name" value="Chorismate_lyase_/UTRA_dom_sf"/>
</dbReference>
<evidence type="ECO:0000256" key="2">
    <source>
        <dbReference type="ARBA" id="ARBA00023125"/>
    </source>
</evidence>
<dbReference type="InterPro" id="IPR000524">
    <property type="entry name" value="Tscrpt_reg_HTH_GntR"/>
</dbReference>
<dbReference type="InterPro" id="IPR036388">
    <property type="entry name" value="WH-like_DNA-bd_sf"/>
</dbReference>
<dbReference type="CDD" id="cd07377">
    <property type="entry name" value="WHTH_GntR"/>
    <property type="match status" value="1"/>
</dbReference>